<dbReference type="STRING" id="1538463.B0T36_04970"/>
<accession>A0A1W0B157</accession>
<protein>
    <submittedName>
        <fullName evidence="2">Uncharacterized protein</fullName>
    </submittedName>
</protein>
<keyword evidence="3" id="KW-1185">Reference proteome</keyword>
<organism evidence="2 3">
    <name type="scientific">Nocardia donostiensis</name>
    <dbReference type="NCBI Taxonomy" id="1538463"/>
    <lineage>
        <taxon>Bacteria</taxon>
        <taxon>Bacillati</taxon>
        <taxon>Actinomycetota</taxon>
        <taxon>Actinomycetes</taxon>
        <taxon>Mycobacteriales</taxon>
        <taxon>Nocardiaceae</taxon>
        <taxon>Nocardia</taxon>
    </lineage>
</organism>
<proteinExistence type="predicted"/>
<dbReference type="Proteomes" id="UP000188836">
    <property type="component" value="Unassembled WGS sequence"/>
</dbReference>
<evidence type="ECO:0000313" key="2">
    <source>
        <dbReference type="EMBL" id="ONM48465.1"/>
    </source>
</evidence>
<dbReference type="EMBL" id="MUMY01000009">
    <property type="protein sequence ID" value="ONM48465.1"/>
    <property type="molecule type" value="Genomic_DNA"/>
</dbReference>
<evidence type="ECO:0000256" key="1">
    <source>
        <dbReference type="SAM" id="MobiDB-lite"/>
    </source>
</evidence>
<dbReference type="AlphaFoldDB" id="A0A1W0B157"/>
<comment type="caution">
    <text evidence="2">The sequence shown here is derived from an EMBL/GenBank/DDBJ whole genome shotgun (WGS) entry which is preliminary data.</text>
</comment>
<sequence length="130" mass="14503">MMVDRMKALISERLNAANEAIRDIKDGFDRFLAGTRHFRGLVAITELDHVARHWAPGHWGVEHDEMLDILAESCAACSDATDPSIRLRSASMNRNTTVLPEPVSMDNRDGIGSTRRYDDRAKASQPRQAG</sequence>
<name>A0A1W0B157_9NOCA</name>
<gene>
    <name evidence="2" type="ORF">B0T46_12235</name>
</gene>
<reference evidence="2 3" key="1">
    <citation type="journal article" date="2016" name="Antonie Van Leeuwenhoek">
        <title>Nocardia donostiensis sp. nov., isolated from human respiratory specimens.</title>
        <authorList>
            <person name="Ercibengoa M."/>
            <person name="Bell M."/>
            <person name="Marimon J.M."/>
            <person name="Humrighouse B."/>
            <person name="Klenk H.P."/>
            <person name="Potter G."/>
            <person name="Perez-Trallero E."/>
        </authorList>
    </citation>
    <scope>NUCLEOTIDE SEQUENCE [LARGE SCALE GENOMIC DNA]</scope>
    <source>
        <strain evidence="2 3">X1655</strain>
    </source>
</reference>
<evidence type="ECO:0000313" key="3">
    <source>
        <dbReference type="Proteomes" id="UP000188836"/>
    </source>
</evidence>
<feature type="region of interest" description="Disordered" evidence="1">
    <location>
        <begin position="98"/>
        <end position="130"/>
    </location>
</feature>